<dbReference type="EMBL" id="BONV01000013">
    <property type="protein sequence ID" value="GIG80137.1"/>
    <property type="molecule type" value="Genomic_DNA"/>
</dbReference>
<dbReference type="RefSeq" id="WP_203883557.1">
    <property type="nucleotide sequence ID" value="NZ_BAABHH010000011.1"/>
</dbReference>
<dbReference type="Proteomes" id="UP000630097">
    <property type="component" value="Unassembled WGS sequence"/>
</dbReference>
<dbReference type="AlphaFoldDB" id="A0A8J3LX68"/>
<comment type="caution">
    <text evidence="1">The sequence shown here is derived from an EMBL/GenBank/DDBJ whole genome shotgun (WGS) entry which is preliminary data.</text>
</comment>
<name>A0A8J3LX68_9ACTN</name>
<accession>A0A8J3LX68</accession>
<gene>
    <name evidence="1" type="ORF">Pka01_32640</name>
</gene>
<reference evidence="1 2" key="1">
    <citation type="submission" date="2021-01" db="EMBL/GenBank/DDBJ databases">
        <title>Whole genome shotgun sequence of Planotetraspora kaengkrachanensis NBRC 104272.</title>
        <authorList>
            <person name="Komaki H."/>
            <person name="Tamura T."/>
        </authorList>
    </citation>
    <scope>NUCLEOTIDE SEQUENCE [LARGE SCALE GENOMIC DNA]</scope>
    <source>
        <strain evidence="1 2">NBRC 104272</strain>
    </source>
</reference>
<keyword evidence="2" id="KW-1185">Reference proteome</keyword>
<proteinExistence type="predicted"/>
<evidence type="ECO:0000313" key="1">
    <source>
        <dbReference type="EMBL" id="GIG80137.1"/>
    </source>
</evidence>
<organism evidence="1 2">
    <name type="scientific">Planotetraspora kaengkrachanensis</name>
    <dbReference type="NCBI Taxonomy" id="575193"/>
    <lineage>
        <taxon>Bacteria</taxon>
        <taxon>Bacillati</taxon>
        <taxon>Actinomycetota</taxon>
        <taxon>Actinomycetes</taxon>
        <taxon>Streptosporangiales</taxon>
        <taxon>Streptosporangiaceae</taxon>
        <taxon>Planotetraspora</taxon>
    </lineage>
</organism>
<protein>
    <submittedName>
        <fullName evidence="1">Uncharacterized protein</fullName>
    </submittedName>
</protein>
<sequence length="123" mass="13179">MGYELRVERAEPLAYAELASVISAGAGFELRGTQEAAELVARHGDSAHHIATWSGRLAGRPASDWQVAQLARFADMLGAWLVGEDGETYGLRNGVVEQVNGSATYEFGKLEEIIAAGPTEWSS</sequence>
<evidence type="ECO:0000313" key="2">
    <source>
        <dbReference type="Proteomes" id="UP000630097"/>
    </source>
</evidence>